<dbReference type="EMBL" id="VTOW01000001">
    <property type="protein sequence ID" value="NKE69325.1"/>
    <property type="molecule type" value="Genomic_DNA"/>
</dbReference>
<dbReference type="Pfam" id="PF04993">
    <property type="entry name" value="TfoX_N"/>
    <property type="match status" value="1"/>
</dbReference>
<organism evidence="2 3">
    <name type="scientific">Candidatus Manganitrophus noduliformans</name>
    <dbReference type="NCBI Taxonomy" id="2606439"/>
    <lineage>
        <taxon>Bacteria</taxon>
        <taxon>Pseudomonadati</taxon>
        <taxon>Nitrospirota</taxon>
        <taxon>Nitrospiria</taxon>
        <taxon>Candidatus Troglogloeales</taxon>
        <taxon>Candidatus Manganitrophaceae</taxon>
        <taxon>Candidatus Manganitrophus</taxon>
    </lineage>
</organism>
<comment type="caution">
    <text evidence="2">The sequence shown here is derived from an EMBL/GenBank/DDBJ whole genome shotgun (WGS) entry which is preliminary data.</text>
</comment>
<evidence type="ECO:0000313" key="3">
    <source>
        <dbReference type="Proteomes" id="UP000534783"/>
    </source>
</evidence>
<keyword evidence="3" id="KW-1185">Reference proteome</keyword>
<feature type="domain" description="TfoX N-terminal" evidence="1">
    <location>
        <begin position="22"/>
        <end position="110"/>
    </location>
</feature>
<evidence type="ECO:0000259" key="1">
    <source>
        <dbReference type="Pfam" id="PF04993"/>
    </source>
</evidence>
<dbReference type="AlphaFoldDB" id="A0A7X6I9F4"/>
<dbReference type="SUPFAM" id="SSF159894">
    <property type="entry name" value="YgaC/TfoX-N like"/>
    <property type="match status" value="1"/>
</dbReference>
<name>A0A7X6I9F4_9BACT</name>
<gene>
    <name evidence="2" type="ORF">MNODULE_00975</name>
</gene>
<dbReference type="InterPro" id="IPR007076">
    <property type="entry name" value="TfoX_N"/>
</dbReference>
<reference evidence="2 3" key="1">
    <citation type="journal article" date="2020" name="Nature">
        <title>Bacterial chemolithoautotrophy via manganese oxidation.</title>
        <authorList>
            <person name="Yu H."/>
            <person name="Leadbetter J.R."/>
        </authorList>
    </citation>
    <scope>NUCLEOTIDE SEQUENCE [LARGE SCALE GENOMIC DNA]</scope>
    <source>
        <strain evidence="2 3">Mn-1</strain>
    </source>
</reference>
<dbReference type="Proteomes" id="UP000534783">
    <property type="component" value="Unassembled WGS sequence"/>
</dbReference>
<accession>A0A7X6I9F4</accession>
<sequence length="121" mass="14409">MMSSRECRDRMKDESFREFVLDQLSPLEGIHCRPMFGGQGLYRDEHFFGILFKGRLYFKTDDASRSDYVEMEMKPFRPSAKQTLKTYYEVPVDVIEDPERLKGWAERAIACQAKMPRKRKR</sequence>
<protein>
    <submittedName>
        <fullName evidence="2">TfoX/Sxy family protein</fullName>
    </submittedName>
</protein>
<evidence type="ECO:0000313" key="2">
    <source>
        <dbReference type="EMBL" id="NKE69325.1"/>
    </source>
</evidence>
<proteinExistence type="predicted"/>
<dbReference type="Gene3D" id="3.30.1460.30">
    <property type="entry name" value="YgaC/TfoX-N like chaperone"/>
    <property type="match status" value="1"/>
</dbReference>